<dbReference type="SUPFAM" id="SSF52047">
    <property type="entry name" value="RNI-like"/>
    <property type="match status" value="1"/>
</dbReference>
<accession>A0A5A7P659</accession>
<dbReference type="Proteomes" id="UP000325081">
    <property type="component" value="Unassembled WGS sequence"/>
</dbReference>
<dbReference type="PANTHER" id="PTHR34145:SF28">
    <property type="entry name" value="F-BOX DOMAIN-CONTAINING PROTEIN"/>
    <property type="match status" value="1"/>
</dbReference>
<dbReference type="Gene3D" id="1.20.1280.50">
    <property type="match status" value="1"/>
</dbReference>
<evidence type="ECO:0000259" key="1">
    <source>
        <dbReference type="PROSITE" id="PS50181"/>
    </source>
</evidence>
<keyword evidence="3" id="KW-1185">Reference proteome</keyword>
<gene>
    <name evidence="2" type="ORF">STAS_04176</name>
</gene>
<dbReference type="InterPro" id="IPR032675">
    <property type="entry name" value="LRR_dom_sf"/>
</dbReference>
<dbReference type="InterPro" id="IPR001810">
    <property type="entry name" value="F-box_dom"/>
</dbReference>
<proteinExistence type="predicted"/>
<organism evidence="2 3">
    <name type="scientific">Striga asiatica</name>
    <name type="common">Asiatic witchweed</name>
    <name type="synonym">Buchnera asiatica</name>
    <dbReference type="NCBI Taxonomy" id="4170"/>
    <lineage>
        <taxon>Eukaryota</taxon>
        <taxon>Viridiplantae</taxon>
        <taxon>Streptophyta</taxon>
        <taxon>Embryophyta</taxon>
        <taxon>Tracheophyta</taxon>
        <taxon>Spermatophyta</taxon>
        <taxon>Magnoliopsida</taxon>
        <taxon>eudicotyledons</taxon>
        <taxon>Gunneridae</taxon>
        <taxon>Pentapetalae</taxon>
        <taxon>asterids</taxon>
        <taxon>lamiids</taxon>
        <taxon>Lamiales</taxon>
        <taxon>Orobanchaceae</taxon>
        <taxon>Buchnereae</taxon>
        <taxon>Striga</taxon>
    </lineage>
</organism>
<dbReference type="CDD" id="cd22160">
    <property type="entry name" value="F-box_AtFBL13-like"/>
    <property type="match status" value="1"/>
</dbReference>
<evidence type="ECO:0000313" key="2">
    <source>
        <dbReference type="EMBL" id="GER28395.1"/>
    </source>
</evidence>
<feature type="domain" description="F-box" evidence="1">
    <location>
        <begin position="12"/>
        <end position="60"/>
    </location>
</feature>
<sequence length="544" mass="62511">MASRKRKHICSGDRISQLPEPILHHILSFLSQKEALQTSVLSKSWRDLGSTRPNIDFRVAGDDESFDFALETALSCCRDRNLRITQFSVEILQAEHVSFMEEYIQDVFSGPCGGPTTFSLNITLNSGRYSFFDLPPAVLESDSLRSLSLTNCRLNFNPAESVVRFKHLNSLFLNWVIIHNETLERFILPGCPLVKRVELISCFGPTTIRLNHGCLEHFHFQEARGLNKPAFEIIFEDTVPTLETINIKGLSNAWCINYPACFPFLRSLCLENVYLPMESFEISSADFPFLEHLSIKSCTGFDTFRLVNCLVRHLTIWVSRKQVLSEIKIDAPVLEEFVYRPYVAGPISFSGETSTKMWKSSIHYLMFNMDRLAHLSQWFIDLRKLLEELSRSEISLILPIFQLNPFEFEPDNFENHHSHNNNPVVEFDYLELCFSGYSYSCLMHFLNCMLCYCRPRKIRTVLDGGTRGLVGFVCRMLLLGEKEKEEGKESCFWGQGLEGAAMNVFDEVCNEWLPVEGPRFLESAGALCPKDKQVQVCFRLKWKD</sequence>
<dbReference type="InterPro" id="IPR053772">
    <property type="entry name" value="At1g61320/At1g61330-like"/>
</dbReference>
<reference evidence="3" key="1">
    <citation type="journal article" date="2019" name="Curr. Biol.">
        <title>Genome Sequence of Striga asiatica Provides Insight into the Evolution of Plant Parasitism.</title>
        <authorList>
            <person name="Yoshida S."/>
            <person name="Kim S."/>
            <person name="Wafula E.K."/>
            <person name="Tanskanen J."/>
            <person name="Kim Y.M."/>
            <person name="Honaas L."/>
            <person name="Yang Z."/>
            <person name="Spallek T."/>
            <person name="Conn C.E."/>
            <person name="Ichihashi Y."/>
            <person name="Cheong K."/>
            <person name="Cui S."/>
            <person name="Der J.P."/>
            <person name="Gundlach H."/>
            <person name="Jiao Y."/>
            <person name="Hori C."/>
            <person name="Ishida J.K."/>
            <person name="Kasahara H."/>
            <person name="Kiba T."/>
            <person name="Kim M.S."/>
            <person name="Koo N."/>
            <person name="Laohavisit A."/>
            <person name="Lee Y.H."/>
            <person name="Lumba S."/>
            <person name="McCourt P."/>
            <person name="Mortimer J.C."/>
            <person name="Mutuku J.M."/>
            <person name="Nomura T."/>
            <person name="Sasaki-Sekimoto Y."/>
            <person name="Seto Y."/>
            <person name="Wang Y."/>
            <person name="Wakatake T."/>
            <person name="Sakakibara H."/>
            <person name="Demura T."/>
            <person name="Yamaguchi S."/>
            <person name="Yoneyama K."/>
            <person name="Manabe R.I."/>
            <person name="Nelson D.C."/>
            <person name="Schulman A.H."/>
            <person name="Timko M.P."/>
            <person name="dePamphilis C.W."/>
            <person name="Choi D."/>
            <person name="Shirasu K."/>
        </authorList>
    </citation>
    <scope>NUCLEOTIDE SEQUENCE [LARGE SCALE GENOMIC DNA]</scope>
    <source>
        <strain evidence="3">cv. UVA1</strain>
    </source>
</reference>
<dbReference type="SUPFAM" id="SSF81383">
    <property type="entry name" value="F-box domain"/>
    <property type="match status" value="1"/>
</dbReference>
<evidence type="ECO:0000313" key="3">
    <source>
        <dbReference type="Proteomes" id="UP000325081"/>
    </source>
</evidence>
<dbReference type="Gene3D" id="3.80.10.10">
    <property type="entry name" value="Ribonuclease Inhibitor"/>
    <property type="match status" value="1"/>
</dbReference>
<dbReference type="Pfam" id="PF24758">
    <property type="entry name" value="LRR_At5g56370"/>
    <property type="match status" value="1"/>
</dbReference>
<dbReference type="SMART" id="SM00256">
    <property type="entry name" value="FBOX"/>
    <property type="match status" value="1"/>
</dbReference>
<dbReference type="PROSITE" id="PS50181">
    <property type="entry name" value="FBOX"/>
    <property type="match status" value="1"/>
</dbReference>
<dbReference type="InterPro" id="IPR036047">
    <property type="entry name" value="F-box-like_dom_sf"/>
</dbReference>
<dbReference type="Pfam" id="PF00646">
    <property type="entry name" value="F-box"/>
    <property type="match status" value="1"/>
</dbReference>
<dbReference type="EMBL" id="BKCP01002447">
    <property type="protein sequence ID" value="GER28395.1"/>
    <property type="molecule type" value="Genomic_DNA"/>
</dbReference>
<dbReference type="PANTHER" id="PTHR34145">
    <property type="entry name" value="OS02G0105600 PROTEIN"/>
    <property type="match status" value="1"/>
</dbReference>
<protein>
    <submittedName>
        <fullName evidence="2">F-box family protein</fullName>
    </submittedName>
</protein>
<dbReference type="InterPro" id="IPR055411">
    <property type="entry name" value="LRR_FXL15/At3g58940/PEG3-like"/>
</dbReference>
<dbReference type="AlphaFoldDB" id="A0A5A7P659"/>
<name>A0A5A7P659_STRAF</name>
<dbReference type="OrthoDB" id="612216at2759"/>
<comment type="caution">
    <text evidence="2">The sequence shown here is derived from an EMBL/GenBank/DDBJ whole genome shotgun (WGS) entry which is preliminary data.</text>
</comment>
<dbReference type="InterPro" id="IPR053781">
    <property type="entry name" value="F-box_AtFBL13-like"/>
</dbReference>